<feature type="region of interest" description="Disordered" evidence="2">
    <location>
        <begin position="552"/>
        <end position="576"/>
    </location>
</feature>
<dbReference type="PANTHER" id="PTHR46725:SF1">
    <property type="entry name" value="COILED-COIL DOMAIN-CONTAINING PROTEIN 57"/>
    <property type="match status" value="1"/>
</dbReference>
<name>A0ABN8N8N4_9CNID</name>
<evidence type="ECO:0000256" key="2">
    <source>
        <dbReference type="SAM" id="MobiDB-lite"/>
    </source>
</evidence>
<dbReference type="PANTHER" id="PTHR46725">
    <property type="entry name" value="COILED-COIL DOMAIN-CONTAINING PROTEIN 57"/>
    <property type="match status" value="1"/>
</dbReference>
<evidence type="ECO:0008006" key="5">
    <source>
        <dbReference type="Google" id="ProtNLM"/>
    </source>
</evidence>
<dbReference type="Gene3D" id="1.20.5.340">
    <property type="match status" value="1"/>
</dbReference>
<reference evidence="3 4" key="1">
    <citation type="submission" date="2022-05" db="EMBL/GenBank/DDBJ databases">
        <authorList>
            <consortium name="Genoscope - CEA"/>
            <person name="William W."/>
        </authorList>
    </citation>
    <scope>NUCLEOTIDE SEQUENCE [LARGE SCALE GENOMIC DNA]</scope>
</reference>
<feature type="region of interest" description="Disordered" evidence="2">
    <location>
        <begin position="997"/>
        <end position="1022"/>
    </location>
</feature>
<comment type="caution">
    <text evidence="3">The sequence shown here is derived from an EMBL/GenBank/DDBJ whole genome shotgun (WGS) entry which is preliminary data.</text>
</comment>
<organism evidence="3 4">
    <name type="scientific">Porites lobata</name>
    <dbReference type="NCBI Taxonomy" id="104759"/>
    <lineage>
        <taxon>Eukaryota</taxon>
        <taxon>Metazoa</taxon>
        <taxon>Cnidaria</taxon>
        <taxon>Anthozoa</taxon>
        <taxon>Hexacorallia</taxon>
        <taxon>Scleractinia</taxon>
        <taxon>Fungiina</taxon>
        <taxon>Poritidae</taxon>
        <taxon>Porites</taxon>
    </lineage>
</organism>
<feature type="coiled-coil region" evidence="1">
    <location>
        <begin position="582"/>
        <end position="609"/>
    </location>
</feature>
<evidence type="ECO:0000313" key="3">
    <source>
        <dbReference type="EMBL" id="CAH3044280.1"/>
    </source>
</evidence>
<feature type="region of interest" description="Disordered" evidence="2">
    <location>
        <begin position="907"/>
        <end position="961"/>
    </location>
</feature>
<accession>A0ABN8N8N4</accession>
<evidence type="ECO:0000256" key="1">
    <source>
        <dbReference type="SAM" id="Coils"/>
    </source>
</evidence>
<feature type="coiled-coil region" evidence="1">
    <location>
        <begin position="635"/>
        <end position="722"/>
    </location>
</feature>
<dbReference type="EMBL" id="CALNXK010000012">
    <property type="protein sequence ID" value="CAH3044280.1"/>
    <property type="molecule type" value="Genomic_DNA"/>
</dbReference>
<proteinExistence type="predicted"/>
<feature type="coiled-coil region" evidence="1">
    <location>
        <begin position="9"/>
        <end position="55"/>
    </location>
</feature>
<feature type="region of interest" description="Disordered" evidence="2">
    <location>
        <begin position="1043"/>
        <end position="1065"/>
    </location>
</feature>
<dbReference type="Proteomes" id="UP001159405">
    <property type="component" value="Unassembled WGS sequence"/>
</dbReference>
<sequence length="1082" mass="124289">MAGFETATLQELVQQKENEWREAQELQIKSLQSALKEKERQLSNEKVRFRKLKEDFEYNLKLLEERDQELQRYDALFLQVRNINSARDGEVSDLKIQLDELKVKLSHEEKAKEELQRHYQQRLREHQQELNQFRLVKENEVNKEREEFESFKRELQIQLRAAEEDVESQRQELMAGFDDALRKREHEFRKKADDLSNSLLASELKIKMLTKELELVRVSGEKTKDELEGSETTVDNLEKQLKQKDWELTDQQSMHRAKEAEMEAEVEQLRSAFSKAQDRFQHKHAELDRYAKEKEQALVAAKESYSGLERSLEEKIRTLQNQLETEQVECRRLVWANSDAVKERQLEVQRLQATIADLGNKLDKQAAEYSQSTVARDLELEALRQQEEKMRLETVQIKEATDRYKKELTLAMEREASLERSRAQLEVDWQRCCEDTEREVYSKQEQLITGLTKQRDESVALAQERERELAQRDSLIRVLTETRDQALVTLQRHGLAIPTQFPSKEKQTAINAHGTADQQDLPAEEKIKALEVQNADLRAVIRQMRHDMEDLNNQLAGRPPSVLVRGRDGGEGPSVPLTKEYVESLEKEITELKSKNRTLRQRMEEVASKASKPPPYGRSALPGTQAQDPFIQAHIKELNGAVGALRQEKLELTAQVKKHQATVDHLQGSLNQAHEEVRQKQLAVDQLQYELTTQNRRATDELSALKQRITELELQLIQTRREADEYFKSGLERNAEATSLGNQLSTLKVELASQGGGGKLFNPQASVVKQLQEEILRLRRQLSSGVQTSNGNEASFDPYPASNASRLHSKLQEAARRISQLSQEKEQLIQMGNRLRAELTKFTGGRKSAPPGSISVQTSKPHTASMGKTPRKLKDDIHSQLNAVEKLQYQLTSHELQYAQRMAQSEQQAVDKVKVTVVSSSSDSNEDGRAPEPLKESQEMEPRDVSAKKDVPAEDNVTKPLVIQRTSSPVYEQSLFTSSSEGQASLQEIWKMLEAEESFRSPTPRKGRPSSRQKLPVERNVEPDYIPARDLPERDVFALKGRRTEVQTRPAKLRPEMSKKASGKVKLTPKKIKVRNYNVKDD</sequence>
<feature type="coiled-coil region" evidence="1">
    <location>
        <begin position="768"/>
        <end position="838"/>
    </location>
</feature>
<dbReference type="InterPro" id="IPR042481">
    <property type="entry name" value="CCDC57"/>
</dbReference>
<feature type="compositionally biased region" description="Basic and acidic residues" evidence="2">
    <location>
        <begin position="926"/>
        <end position="952"/>
    </location>
</feature>
<feature type="coiled-coil region" evidence="1">
    <location>
        <begin position="220"/>
        <end position="403"/>
    </location>
</feature>
<keyword evidence="4" id="KW-1185">Reference proteome</keyword>
<protein>
    <recommendedName>
        <fullName evidence="5">Coiled-coil domain-containing protein 57</fullName>
    </recommendedName>
</protein>
<keyword evidence="1" id="KW-0175">Coiled coil</keyword>
<feature type="region of interest" description="Disordered" evidence="2">
    <location>
        <begin position="843"/>
        <end position="871"/>
    </location>
</feature>
<feature type="coiled-coil region" evidence="1">
    <location>
        <begin position="91"/>
        <end position="172"/>
    </location>
</feature>
<evidence type="ECO:0000313" key="4">
    <source>
        <dbReference type="Proteomes" id="UP001159405"/>
    </source>
</evidence>
<gene>
    <name evidence="3" type="ORF">PLOB_00004621</name>
</gene>